<proteinExistence type="inferred from homology"/>
<dbReference type="PANTHER" id="PTHR33284">
    <property type="entry name" value="RIBOSOMAL PROTEIN L25/GLN-TRNA SYNTHETASE, ANTI-CODON-BINDING DOMAIN-CONTAINING PROTEIN"/>
    <property type="match status" value="1"/>
</dbReference>
<dbReference type="GO" id="GO:0022625">
    <property type="term" value="C:cytosolic large ribosomal subunit"/>
    <property type="evidence" value="ECO:0007669"/>
    <property type="project" value="TreeGrafter"/>
</dbReference>
<evidence type="ECO:0000313" key="9">
    <source>
        <dbReference type="EMBL" id="EKX92373.1"/>
    </source>
</evidence>
<dbReference type="EMBL" id="AMEM01000005">
    <property type="protein sequence ID" value="EKX92373.1"/>
    <property type="molecule type" value="Genomic_DNA"/>
</dbReference>
<evidence type="ECO:0000259" key="7">
    <source>
        <dbReference type="Pfam" id="PF01386"/>
    </source>
</evidence>
<dbReference type="Proteomes" id="UP000010445">
    <property type="component" value="Unassembled WGS sequence"/>
</dbReference>
<reference evidence="9 10" key="1">
    <citation type="submission" date="2012-05" db="EMBL/GenBank/DDBJ databases">
        <authorList>
            <person name="Weinstock G."/>
            <person name="Sodergren E."/>
            <person name="Lobos E.A."/>
            <person name="Fulton L."/>
            <person name="Fulton R."/>
            <person name="Courtney L."/>
            <person name="Fronick C."/>
            <person name="O'Laughlin M."/>
            <person name="Godfrey J."/>
            <person name="Wilson R.M."/>
            <person name="Miner T."/>
            <person name="Farmer C."/>
            <person name="Delehaunty K."/>
            <person name="Cordes M."/>
            <person name="Minx P."/>
            <person name="Tomlinson C."/>
            <person name="Chen J."/>
            <person name="Wollam A."/>
            <person name="Pepin K.H."/>
            <person name="Bhonagiri V."/>
            <person name="Zhang X."/>
            <person name="Suruliraj S."/>
            <person name="Warren W."/>
            <person name="Mitreva M."/>
            <person name="Mardis E.R."/>
            <person name="Wilson R.K."/>
        </authorList>
    </citation>
    <scope>NUCLEOTIDE SEQUENCE [LARGE SCALE GENOMIC DNA]</scope>
    <source>
        <strain evidence="9 10">F0235</strain>
    </source>
</reference>
<dbReference type="InterPro" id="IPR020930">
    <property type="entry name" value="Ribosomal_uL5_bac-type"/>
</dbReference>
<dbReference type="PATRIC" id="fig|1035195.3.peg.33"/>
<dbReference type="InterPro" id="IPR001021">
    <property type="entry name" value="Ribosomal_bL25_long"/>
</dbReference>
<evidence type="ECO:0000313" key="10">
    <source>
        <dbReference type="Proteomes" id="UP000010445"/>
    </source>
</evidence>
<dbReference type="OrthoDB" id="5242980at2"/>
<accession>L1MMA7</accession>
<keyword evidence="3 5" id="KW-0689">Ribosomal protein</keyword>
<dbReference type="Pfam" id="PF01386">
    <property type="entry name" value="Ribosomal_L25p"/>
    <property type="match status" value="1"/>
</dbReference>
<keyword evidence="4 5" id="KW-0687">Ribonucleoprotein</keyword>
<feature type="domain" description="Large ribosomal subunit protein bL25 beta" evidence="8">
    <location>
        <begin position="102"/>
        <end position="180"/>
    </location>
</feature>
<comment type="similarity">
    <text evidence="5">Belongs to the bacterial ribosomal protein bL25 family. CTC subfamily.</text>
</comment>
<dbReference type="eggNOG" id="COG1825">
    <property type="taxonomic scope" value="Bacteria"/>
</dbReference>
<evidence type="ECO:0000256" key="5">
    <source>
        <dbReference type="HAMAP-Rule" id="MF_01334"/>
    </source>
</evidence>
<feature type="domain" description="Large ribosomal subunit protein bL25 L25" evidence="7">
    <location>
        <begin position="8"/>
        <end position="94"/>
    </location>
</feature>
<dbReference type="InterPro" id="IPR020057">
    <property type="entry name" value="Ribosomal_bL25_b-dom"/>
</dbReference>
<name>L1MMA7_9CORY</name>
<dbReference type="PANTHER" id="PTHR33284:SF1">
    <property type="entry name" value="RIBOSOMAL PROTEIN L25_GLN-TRNA SYNTHETASE, ANTI-CODON-BINDING DOMAIN-CONTAINING PROTEIN"/>
    <property type="match status" value="1"/>
</dbReference>
<dbReference type="HAMAP" id="MF_01334">
    <property type="entry name" value="Ribosomal_bL25_CTC"/>
    <property type="match status" value="1"/>
</dbReference>
<dbReference type="InterPro" id="IPR037121">
    <property type="entry name" value="Ribosomal_bL25_C"/>
</dbReference>
<feature type="region of interest" description="Disordered" evidence="6">
    <location>
        <begin position="183"/>
        <end position="202"/>
    </location>
</feature>
<dbReference type="RefSeq" id="WP_006061736.1">
    <property type="nucleotide sequence ID" value="NZ_KB290821.1"/>
</dbReference>
<keyword evidence="2 5" id="KW-0694">RNA-binding</keyword>
<dbReference type="GO" id="GO:0008097">
    <property type="term" value="F:5S rRNA binding"/>
    <property type="evidence" value="ECO:0007669"/>
    <property type="project" value="InterPro"/>
</dbReference>
<dbReference type="InterPro" id="IPR011035">
    <property type="entry name" value="Ribosomal_bL25/Gln-tRNA_synth"/>
</dbReference>
<evidence type="ECO:0000256" key="3">
    <source>
        <dbReference type="ARBA" id="ARBA00022980"/>
    </source>
</evidence>
<dbReference type="STRING" id="1035195.HMPREF9997_00037"/>
<dbReference type="InterPro" id="IPR020056">
    <property type="entry name" value="Rbsml_bL25/Gln-tRNA_synth_N"/>
</dbReference>
<dbReference type="Pfam" id="PF14693">
    <property type="entry name" value="Ribosomal_TL5_C"/>
    <property type="match status" value="1"/>
</dbReference>
<comment type="subunit">
    <text evidence="5">Part of the 50S ribosomal subunit; part of the 5S rRNA/L5/L18/L25 subcomplex. Contacts the 5S rRNA. Binds to the 5S rRNA independently of L5 and L18.</text>
</comment>
<keyword evidence="1 5" id="KW-0699">rRNA-binding</keyword>
<comment type="caution">
    <text evidence="9">The sequence shown here is derived from an EMBL/GenBank/DDBJ whole genome shotgun (WGS) entry which is preliminary data.</text>
</comment>
<dbReference type="Gene3D" id="2.40.240.10">
    <property type="entry name" value="Ribosomal Protein L25, Chain P"/>
    <property type="match status" value="1"/>
</dbReference>
<keyword evidence="10" id="KW-1185">Reference proteome</keyword>
<organism evidence="9 10">
    <name type="scientific">Corynebacterium durum F0235</name>
    <dbReference type="NCBI Taxonomy" id="1035195"/>
    <lineage>
        <taxon>Bacteria</taxon>
        <taxon>Bacillati</taxon>
        <taxon>Actinomycetota</taxon>
        <taxon>Actinomycetes</taxon>
        <taxon>Mycobacteriales</taxon>
        <taxon>Corynebacteriaceae</taxon>
        <taxon>Corynebacterium</taxon>
    </lineage>
</organism>
<dbReference type="CDD" id="cd00495">
    <property type="entry name" value="Ribosomal_L25_TL5_CTC"/>
    <property type="match status" value="1"/>
</dbReference>
<dbReference type="InterPro" id="IPR029751">
    <property type="entry name" value="Ribosomal_L25_dom"/>
</dbReference>
<dbReference type="GO" id="GO:0006412">
    <property type="term" value="P:translation"/>
    <property type="evidence" value="ECO:0007669"/>
    <property type="project" value="UniProtKB-UniRule"/>
</dbReference>
<dbReference type="GO" id="GO:0003735">
    <property type="term" value="F:structural constituent of ribosome"/>
    <property type="evidence" value="ECO:0007669"/>
    <property type="project" value="InterPro"/>
</dbReference>
<gene>
    <name evidence="5" type="primary">rplY</name>
    <name evidence="5" type="synonym">ctc</name>
    <name evidence="9" type="ORF">HMPREF9997_00037</name>
</gene>
<evidence type="ECO:0000256" key="4">
    <source>
        <dbReference type="ARBA" id="ARBA00023274"/>
    </source>
</evidence>
<dbReference type="NCBIfam" id="TIGR00731">
    <property type="entry name" value="bL25_bact_ctc"/>
    <property type="match status" value="1"/>
</dbReference>
<dbReference type="SUPFAM" id="SSF50715">
    <property type="entry name" value="Ribosomal protein L25-like"/>
    <property type="match status" value="1"/>
</dbReference>
<dbReference type="Gene3D" id="2.170.120.20">
    <property type="entry name" value="Ribosomal protein L25, beta domain"/>
    <property type="match status" value="1"/>
</dbReference>
<evidence type="ECO:0000256" key="2">
    <source>
        <dbReference type="ARBA" id="ARBA00022884"/>
    </source>
</evidence>
<sequence length="202" mass="21397">MSNKAIDLAATPRTEFGKGAARRARRAGLIPVVVYGPGFEPKHINVERLEFTAIVRNHGLNTVVSVDIDGGKQLAMIKAVDQNVLSLEIDHADLLAIHRGEEVEVEVPVVSTGETGPGAMVIQEADTIRVTADVLSIPDEIAVPLDGREIGSQIHAGDIALPEGVTLADDAELLVFNFVAQSGSDTETPDTKAEAEATEDSE</sequence>
<evidence type="ECO:0000259" key="8">
    <source>
        <dbReference type="Pfam" id="PF14693"/>
    </source>
</evidence>
<evidence type="ECO:0000256" key="1">
    <source>
        <dbReference type="ARBA" id="ARBA00022730"/>
    </source>
</evidence>
<comment type="function">
    <text evidence="5">This is one of the proteins that binds to the 5S RNA in the ribosome where it forms part of the central protuberance.</text>
</comment>
<dbReference type="HOGENOM" id="CLU_075939_1_0_11"/>
<dbReference type="NCBIfam" id="NF004131">
    <property type="entry name" value="PRK05618.2-1"/>
    <property type="match status" value="1"/>
</dbReference>
<dbReference type="AlphaFoldDB" id="L1MMA7"/>
<protein>
    <recommendedName>
        <fullName evidence="5">Large ribosomal subunit protein bL25</fullName>
    </recommendedName>
    <alternativeName>
        <fullName evidence="5">General stress protein CTC</fullName>
    </alternativeName>
</protein>
<evidence type="ECO:0000256" key="6">
    <source>
        <dbReference type="SAM" id="MobiDB-lite"/>
    </source>
</evidence>